<dbReference type="EMBL" id="JAADYS010000096">
    <property type="protein sequence ID" value="KAF4472285.1"/>
    <property type="molecule type" value="Genomic_DNA"/>
</dbReference>
<gene>
    <name evidence="10" type="ORF">FALBO_810</name>
</gene>
<dbReference type="PANTHER" id="PTHR13202:SF0">
    <property type="entry name" value="SIGNAL PEPTIDASE COMPLEX SUBUNIT 1"/>
    <property type="match status" value="1"/>
</dbReference>
<comment type="caution">
    <text evidence="10">The sequence shown here is derived from an EMBL/GenBank/DDBJ whole genome shotgun (WGS) entry which is preliminary data.</text>
</comment>
<keyword evidence="6 9" id="KW-1133">Transmembrane helix</keyword>
<dbReference type="GO" id="GO:0045047">
    <property type="term" value="P:protein targeting to ER"/>
    <property type="evidence" value="ECO:0007669"/>
    <property type="project" value="TreeGrafter"/>
</dbReference>
<evidence type="ECO:0000256" key="5">
    <source>
        <dbReference type="ARBA" id="ARBA00022824"/>
    </source>
</evidence>
<feature type="transmembrane region" description="Helical" evidence="9">
    <location>
        <begin position="72"/>
        <end position="94"/>
    </location>
</feature>
<evidence type="ECO:0000256" key="6">
    <source>
        <dbReference type="ARBA" id="ARBA00022989"/>
    </source>
</evidence>
<dbReference type="GO" id="GO:0006465">
    <property type="term" value="P:signal peptide processing"/>
    <property type="evidence" value="ECO:0007669"/>
    <property type="project" value="InterPro"/>
</dbReference>
<proteinExistence type="inferred from homology"/>
<keyword evidence="5" id="KW-0256">Endoplasmic reticulum</keyword>
<keyword evidence="7 9" id="KW-0472">Membrane</keyword>
<protein>
    <recommendedName>
        <fullName evidence="3">Signal peptidase complex subunit 1</fullName>
    </recommendedName>
</protein>
<dbReference type="OrthoDB" id="263893at2759"/>
<evidence type="ECO:0000256" key="3">
    <source>
        <dbReference type="ARBA" id="ARBA00017059"/>
    </source>
</evidence>
<organism evidence="10 11">
    <name type="scientific">Fusarium albosuccineum</name>
    <dbReference type="NCBI Taxonomy" id="1237068"/>
    <lineage>
        <taxon>Eukaryota</taxon>
        <taxon>Fungi</taxon>
        <taxon>Dikarya</taxon>
        <taxon>Ascomycota</taxon>
        <taxon>Pezizomycotina</taxon>
        <taxon>Sordariomycetes</taxon>
        <taxon>Hypocreomycetidae</taxon>
        <taxon>Hypocreales</taxon>
        <taxon>Nectriaceae</taxon>
        <taxon>Fusarium</taxon>
        <taxon>Fusarium decemcellulare species complex</taxon>
    </lineage>
</organism>
<sequence length="116" mass="12685">MAEQVLDQLRDVVDGQIVPPSLIALLDQYLTEAPLQDFEGQKLAELLATVLLVVSGLISFVVGYILQDIKLAVYLGLGGTALTFLLVVPPWPFYKKHPVKWLPAGYAHDLASKGNQ</sequence>
<evidence type="ECO:0000256" key="1">
    <source>
        <dbReference type="ARBA" id="ARBA00004477"/>
    </source>
</evidence>
<evidence type="ECO:0000256" key="7">
    <source>
        <dbReference type="ARBA" id="ARBA00023136"/>
    </source>
</evidence>
<feature type="transmembrane region" description="Helical" evidence="9">
    <location>
        <begin position="46"/>
        <end position="66"/>
    </location>
</feature>
<name>A0A8H4PIU6_9HYPO</name>
<evidence type="ECO:0000313" key="11">
    <source>
        <dbReference type="Proteomes" id="UP000554235"/>
    </source>
</evidence>
<dbReference type="AlphaFoldDB" id="A0A8H4PIU6"/>
<dbReference type="Proteomes" id="UP000554235">
    <property type="component" value="Unassembled WGS sequence"/>
</dbReference>
<evidence type="ECO:0000313" key="10">
    <source>
        <dbReference type="EMBL" id="KAF4472285.1"/>
    </source>
</evidence>
<dbReference type="Pfam" id="PF06645">
    <property type="entry name" value="SPC12"/>
    <property type="match status" value="1"/>
</dbReference>
<evidence type="ECO:0000256" key="2">
    <source>
        <dbReference type="ARBA" id="ARBA00005245"/>
    </source>
</evidence>
<dbReference type="InterPro" id="IPR009542">
    <property type="entry name" value="Spc1/SPCS1"/>
</dbReference>
<evidence type="ECO:0000256" key="9">
    <source>
        <dbReference type="SAM" id="Phobius"/>
    </source>
</evidence>
<evidence type="ECO:0000256" key="8">
    <source>
        <dbReference type="ARBA" id="ARBA00045204"/>
    </source>
</evidence>
<dbReference type="GO" id="GO:0005787">
    <property type="term" value="C:signal peptidase complex"/>
    <property type="evidence" value="ECO:0007669"/>
    <property type="project" value="InterPro"/>
</dbReference>
<reference evidence="10 11" key="1">
    <citation type="submission" date="2020-01" db="EMBL/GenBank/DDBJ databases">
        <title>Identification and distribution of gene clusters putatively required for synthesis of sphingolipid metabolism inhibitors in phylogenetically diverse species of the filamentous fungus Fusarium.</title>
        <authorList>
            <person name="Kim H.-S."/>
            <person name="Busman M."/>
            <person name="Brown D.W."/>
            <person name="Divon H."/>
            <person name="Uhlig S."/>
            <person name="Proctor R.H."/>
        </authorList>
    </citation>
    <scope>NUCLEOTIDE SEQUENCE [LARGE SCALE GENOMIC DNA]</scope>
    <source>
        <strain evidence="10 11">NRRL 20459</strain>
    </source>
</reference>
<comment type="subcellular location">
    <subcellularLocation>
        <location evidence="1">Endoplasmic reticulum membrane</location>
        <topology evidence="1">Multi-pass membrane protein</topology>
    </subcellularLocation>
</comment>
<evidence type="ECO:0000256" key="4">
    <source>
        <dbReference type="ARBA" id="ARBA00022692"/>
    </source>
</evidence>
<dbReference type="PANTHER" id="PTHR13202">
    <property type="entry name" value="MICROSOMAL SIGNAL PEPTIDASE 12 KDA SUBUNIT"/>
    <property type="match status" value="1"/>
</dbReference>
<keyword evidence="4 9" id="KW-0812">Transmembrane</keyword>
<comment type="similarity">
    <text evidence="2">Belongs to the SPCS1 family.</text>
</comment>
<comment type="function">
    <text evidence="8">Component of the signal peptidase complex (SPC) which catalyzes the cleavage of N-terminal signal sequences from nascent proteins as they are translocated into the lumen of the endoplasmic reticulum. Dispensable for SPC enzymatic activity.</text>
</comment>
<keyword evidence="11" id="KW-1185">Reference proteome</keyword>
<accession>A0A8H4PIU6</accession>